<reference evidence="2 3" key="1">
    <citation type="submission" date="2019-12" db="EMBL/GenBank/DDBJ databases">
        <authorList>
            <person name="Zhao J."/>
        </authorList>
    </citation>
    <scope>NUCLEOTIDE SEQUENCE [LARGE SCALE GENOMIC DNA]</scope>
    <source>
        <strain evidence="2 3">S-15</strain>
    </source>
</reference>
<keyword evidence="3" id="KW-1185">Reference proteome</keyword>
<proteinExistence type="predicted"/>
<dbReference type="Proteomes" id="UP000470771">
    <property type="component" value="Unassembled WGS sequence"/>
</dbReference>
<evidence type="ECO:0000313" key="2">
    <source>
        <dbReference type="EMBL" id="NBG66468.1"/>
    </source>
</evidence>
<gene>
    <name evidence="2" type="ORF">GQN54_10095</name>
</gene>
<comment type="caution">
    <text evidence="2">The sequence shown here is derived from an EMBL/GenBank/DDBJ whole genome shotgun (WGS) entry which is preliminary data.</text>
</comment>
<evidence type="ECO:0000256" key="1">
    <source>
        <dbReference type="SAM" id="Phobius"/>
    </source>
</evidence>
<name>A0A6N9NIG5_9FLAO</name>
<protein>
    <recommendedName>
        <fullName evidence="4">DUF5808 domain-containing protein</fullName>
    </recommendedName>
</protein>
<keyword evidence="1" id="KW-0812">Transmembrane</keyword>
<accession>A0A6N9NIG5</accession>
<keyword evidence="1" id="KW-1133">Transmembrane helix</keyword>
<organism evidence="2 3">
    <name type="scientific">Acidiluteibacter ferrifornacis</name>
    <dbReference type="NCBI Taxonomy" id="2692424"/>
    <lineage>
        <taxon>Bacteria</taxon>
        <taxon>Pseudomonadati</taxon>
        <taxon>Bacteroidota</taxon>
        <taxon>Flavobacteriia</taxon>
        <taxon>Flavobacteriales</taxon>
        <taxon>Cryomorphaceae</taxon>
        <taxon>Acidiluteibacter</taxon>
    </lineage>
</organism>
<evidence type="ECO:0000313" key="3">
    <source>
        <dbReference type="Proteomes" id="UP000470771"/>
    </source>
</evidence>
<dbReference type="AlphaFoldDB" id="A0A6N9NIG5"/>
<dbReference type="EMBL" id="WWNE01000007">
    <property type="protein sequence ID" value="NBG66468.1"/>
    <property type="molecule type" value="Genomic_DNA"/>
</dbReference>
<evidence type="ECO:0008006" key="4">
    <source>
        <dbReference type="Google" id="ProtNLM"/>
    </source>
</evidence>
<keyword evidence="1" id="KW-0472">Membrane</keyword>
<feature type="transmembrane region" description="Helical" evidence="1">
    <location>
        <begin position="43"/>
        <end position="59"/>
    </location>
</feature>
<sequence>MRERTHQGPKNWKGPFYVNASDPRLMVPKYQPFMGWTLNFGNKYLYLLLIAVVGIVVMFV</sequence>